<organism evidence="1 2">
    <name type="scientific">Citricoccus muralis</name>
    <dbReference type="NCBI Taxonomy" id="169134"/>
    <lineage>
        <taxon>Bacteria</taxon>
        <taxon>Bacillati</taxon>
        <taxon>Actinomycetota</taxon>
        <taxon>Actinomycetes</taxon>
        <taxon>Micrococcales</taxon>
        <taxon>Micrococcaceae</taxon>
        <taxon>Citricoccus</taxon>
    </lineage>
</organism>
<sequence>MGDQMITVGGRSSSAQKLLCYAEAYLTEEGKWAYPAYDSYESSTASKVVGDADLLAVSLLNAGQKPIPTFYTFRRLLAPLNERLADPALDGTLEDAGDETLDAIADLFGVLDEYAPTPQVGKTKLSKVLHRKLPALLPLFDKQVWRTYSEGDAAPLPKDRNRSHRDYVRSWLPLLQEDLTKNRAFLEEVTKLALPDVQITRLRALDIIAWHLGGK</sequence>
<protein>
    <submittedName>
        <fullName evidence="1">DUF6308 family protein</fullName>
    </submittedName>
</protein>
<accession>A0ABY8H8U2</accession>
<keyword evidence="2" id="KW-1185">Reference proteome</keyword>
<gene>
    <name evidence="1" type="ORF">P8192_03800</name>
</gene>
<reference evidence="1 2" key="1">
    <citation type="submission" date="2023-04" db="EMBL/GenBank/DDBJ databases">
        <title>Funneling lignin-derived compounds into biodiesel using alkali-halophilic Citricoccus sp. P2.</title>
        <authorList>
            <person name="Luo C.-B."/>
        </authorList>
    </citation>
    <scope>NUCLEOTIDE SEQUENCE [LARGE SCALE GENOMIC DNA]</scope>
    <source>
        <strain evidence="1 2">P2</strain>
    </source>
</reference>
<proteinExistence type="predicted"/>
<evidence type="ECO:0000313" key="2">
    <source>
        <dbReference type="Proteomes" id="UP001219037"/>
    </source>
</evidence>
<dbReference type="Pfam" id="PF19827">
    <property type="entry name" value="DUF6308"/>
    <property type="match status" value="1"/>
</dbReference>
<dbReference type="InterPro" id="IPR046275">
    <property type="entry name" value="DUF6308"/>
</dbReference>
<dbReference type="Proteomes" id="UP001219037">
    <property type="component" value="Chromosome"/>
</dbReference>
<dbReference type="RefSeq" id="WP_278158620.1">
    <property type="nucleotide sequence ID" value="NZ_CP121252.1"/>
</dbReference>
<name>A0ABY8H8U2_9MICC</name>
<dbReference type="EMBL" id="CP121252">
    <property type="protein sequence ID" value="WFP17249.1"/>
    <property type="molecule type" value="Genomic_DNA"/>
</dbReference>
<evidence type="ECO:0000313" key="1">
    <source>
        <dbReference type="EMBL" id="WFP17249.1"/>
    </source>
</evidence>